<evidence type="ECO:0000313" key="10">
    <source>
        <dbReference type="Proteomes" id="UP000749559"/>
    </source>
</evidence>
<dbReference type="SUPFAM" id="SSF46984">
    <property type="entry name" value="Smac/diablo"/>
    <property type="match status" value="1"/>
</dbReference>
<comment type="similarity">
    <text evidence="6">Belongs to the Smac/DIABLO protein family.</text>
</comment>
<dbReference type="PANTHER" id="PTHR32247:SF3">
    <property type="entry name" value="DIABLO IAP-BINDING MITOCHONDRIAL PROTEIN"/>
    <property type="match status" value="1"/>
</dbReference>
<dbReference type="GO" id="GO:0008631">
    <property type="term" value="P:intrinsic apoptotic signaling pathway in response to oxidative stress"/>
    <property type="evidence" value="ECO:0007669"/>
    <property type="project" value="TreeGrafter"/>
</dbReference>
<keyword evidence="3" id="KW-0809">Transit peptide</keyword>
<evidence type="ECO:0000256" key="1">
    <source>
        <dbReference type="ARBA" id="ARBA00004173"/>
    </source>
</evidence>
<dbReference type="EMBL" id="CAIIXF020000006">
    <property type="protein sequence ID" value="CAH1785352.1"/>
    <property type="molecule type" value="Genomic_DNA"/>
</dbReference>
<dbReference type="Gene3D" id="1.20.58.70">
    <property type="match status" value="1"/>
</dbReference>
<reference evidence="9" key="1">
    <citation type="submission" date="2022-03" db="EMBL/GenBank/DDBJ databases">
        <authorList>
            <person name="Martin C."/>
        </authorList>
    </citation>
    <scope>NUCLEOTIDE SEQUENCE</scope>
</reference>
<name>A0A8J1UDR7_OWEFU</name>
<gene>
    <name evidence="9" type="ORF">OFUS_LOCUS11422</name>
</gene>
<comment type="subcellular location">
    <subcellularLocation>
        <location evidence="1">Mitochondrion</location>
    </subcellularLocation>
</comment>
<dbReference type="PANTHER" id="PTHR32247">
    <property type="entry name" value="DIABLO HOMOLOG, MITOCHONDRIAL"/>
    <property type="match status" value="1"/>
</dbReference>
<evidence type="ECO:0000256" key="4">
    <source>
        <dbReference type="ARBA" id="ARBA00023128"/>
    </source>
</evidence>
<keyword evidence="10" id="KW-1185">Reference proteome</keyword>
<dbReference type="OrthoDB" id="6153032at2759"/>
<feature type="coiled-coil region" evidence="7">
    <location>
        <begin position="96"/>
        <end position="123"/>
    </location>
</feature>
<dbReference type="InterPro" id="IPR015142">
    <property type="entry name" value="Smac_DIABLO"/>
</dbReference>
<feature type="region of interest" description="Disordered" evidence="8">
    <location>
        <begin position="177"/>
        <end position="223"/>
    </location>
</feature>
<evidence type="ECO:0000256" key="3">
    <source>
        <dbReference type="ARBA" id="ARBA00022946"/>
    </source>
</evidence>
<proteinExistence type="inferred from homology"/>
<evidence type="ECO:0000256" key="7">
    <source>
        <dbReference type="SAM" id="Coils"/>
    </source>
</evidence>
<dbReference type="Pfam" id="PF09057">
    <property type="entry name" value="Smac_DIABLO"/>
    <property type="match status" value="1"/>
</dbReference>
<accession>A0A8J1UDR7</accession>
<evidence type="ECO:0000256" key="5">
    <source>
        <dbReference type="ARBA" id="ARBA00033049"/>
    </source>
</evidence>
<protein>
    <recommendedName>
        <fullName evidence="5">Direct IAP-binding protein with low pI</fullName>
    </recommendedName>
</protein>
<keyword evidence="4" id="KW-0496">Mitochondrion</keyword>
<comment type="caution">
    <text evidence="9">The sequence shown here is derived from an EMBL/GenBank/DDBJ whole genome shotgun (WGS) entry which is preliminary data.</text>
</comment>
<evidence type="ECO:0000256" key="6">
    <source>
        <dbReference type="ARBA" id="ARBA00046319"/>
    </source>
</evidence>
<organism evidence="9 10">
    <name type="scientific">Owenia fusiformis</name>
    <name type="common">Polychaete worm</name>
    <dbReference type="NCBI Taxonomy" id="6347"/>
    <lineage>
        <taxon>Eukaryota</taxon>
        <taxon>Metazoa</taxon>
        <taxon>Spiralia</taxon>
        <taxon>Lophotrochozoa</taxon>
        <taxon>Annelida</taxon>
        <taxon>Polychaeta</taxon>
        <taxon>Sedentaria</taxon>
        <taxon>Canalipalpata</taxon>
        <taxon>Sabellida</taxon>
        <taxon>Oweniida</taxon>
        <taxon>Oweniidae</taxon>
        <taxon>Owenia</taxon>
    </lineage>
</organism>
<sequence length="223" mass="25315">MVSGIVYCSNSNKPGVENAENEKLQDPATLTNSYLMKNAAGVTVDAACSLLTQTVAALLQTHSDYVEVMLELMRLMEYNVSLKGYEHEQDRVWELILEARAMCNELKQEQQKLLQTFRSLERMMESVGEAAFATGAEYPGIIAGERLFSAQVRVNHAQKSLEEIEERLQQTNVRMIEETAKREEEKNKRKLQQEQLDEENDNDTIEDDDTGGESGQDKENDDM</sequence>
<keyword evidence="7" id="KW-0175">Coiled coil</keyword>
<evidence type="ECO:0000256" key="2">
    <source>
        <dbReference type="ARBA" id="ARBA00022703"/>
    </source>
</evidence>
<evidence type="ECO:0000256" key="8">
    <source>
        <dbReference type="SAM" id="MobiDB-lite"/>
    </source>
</evidence>
<dbReference type="GO" id="GO:0051402">
    <property type="term" value="P:neuron apoptotic process"/>
    <property type="evidence" value="ECO:0007669"/>
    <property type="project" value="TreeGrafter"/>
</dbReference>
<keyword evidence="2" id="KW-0053">Apoptosis</keyword>
<dbReference type="GO" id="GO:0005739">
    <property type="term" value="C:mitochondrion"/>
    <property type="evidence" value="ECO:0007669"/>
    <property type="project" value="UniProtKB-SubCell"/>
</dbReference>
<dbReference type="Proteomes" id="UP000749559">
    <property type="component" value="Unassembled WGS sequence"/>
</dbReference>
<dbReference type="InterPro" id="IPR009062">
    <property type="entry name" value="Smac/DIABLO-like_sf"/>
</dbReference>
<feature type="compositionally biased region" description="Acidic residues" evidence="8">
    <location>
        <begin position="195"/>
        <end position="211"/>
    </location>
</feature>
<feature type="compositionally biased region" description="Basic and acidic residues" evidence="8">
    <location>
        <begin position="177"/>
        <end position="187"/>
    </location>
</feature>
<dbReference type="AlphaFoldDB" id="A0A8J1UDR7"/>
<evidence type="ECO:0000313" key="9">
    <source>
        <dbReference type="EMBL" id="CAH1785352.1"/>
    </source>
</evidence>